<dbReference type="InterPro" id="IPR005502">
    <property type="entry name" value="Ribosyl_crysJ1"/>
</dbReference>
<proteinExistence type="predicted"/>
<evidence type="ECO:0000313" key="2">
    <source>
        <dbReference type="EMBL" id="QXL87424.1"/>
    </source>
</evidence>
<evidence type="ECO:0000256" key="1">
    <source>
        <dbReference type="PIRSR" id="PIRSR605502-1"/>
    </source>
</evidence>
<feature type="binding site" evidence="1">
    <location>
        <position position="265"/>
    </location>
    <ligand>
        <name>Mg(2+)</name>
        <dbReference type="ChEBI" id="CHEBI:18420"/>
        <label>1</label>
    </ligand>
</feature>
<reference evidence="2 3" key="1">
    <citation type="submission" date="2021-07" db="EMBL/GenBank/DDBJ databases">
        <title>Karlodiniumbacter phycospheric gen. nov., sp. nov., a phycosphere bacterium isolated from karlodinium veneficum.</title>
        <authorList>
            <person name="Peng Y."/>
            <person name="Jiang L."/>
            <person name="Lee J."/>
        </authorList>
    </citation>
    <scope>NUCLEOTIDE SEQUENCE</scope>
    <source>
        <strain evidence="2 3">N5</strain>
    </source>
</reference>
<accession>A0A975TVD8</accession>
<dbReference type="Pfam" id="PF03747">
    <property type="entry name" value="ADP_ribosyl_GH"/>
    <property type="match status" value="1"/>
</dbReference>
<name>A0A975TVD8_9RHOB</name>
<comment type="cofactor">
    <cofactor evidence="1">
        <name>Mg(2+)</name>
        <dbReference type="ChEBI" id="CHEBI:18420"/>
    </cofactor>
    <text evidence="1">Binds 2 magnesium ions per subunit.</text>
</comment>
<dbReference type="AlphaFoldDB" id="A0A975TVD8"/>
<dbReference type="EMBL" id="JAIMBW010000001">
    <property type="protein sequence ID" value="MBY4894794.1"/>
    <property type="molecule type" value="Genomic_DNA"/>
</dbReference>
<dbReference type="InterPro" id="IPR050792">
    <property type="entry name" value="ADP-ribosylglycohydrolase"/>
</dbReference>
<dbReference type="EMBL" id="CP078073">
    <property type="protein sequence ID" value="QXL87424.1"/>
    <property type="molecule type" value="Genomic_DNA"/>
</dbReference>
<sequence>MSLNPLTLGALVADAAAMGLHWIYDQQQIARVAPHEPEFRQPSLAHYDNVKGYYAHPTRRSGDQSQYGEQVLVMHRSLVDGAYDHAAYARAFHNHFGYGGAYVGYIDRATRESLNNAIGVEDLTTAKGSDDVQLPAIAKLPPLVAAMLDAPDKAFFAAVDSAVAVTNENETSREYGRIAAAMMRAAGRGASAEEVVAAGRAQAGSEAAALIDEAAGMTGTSSNPVAEHFGMACYLTSGLPVVVHNILLSQSFAEAVRRNIYAGGDTCGRAILLGAVMGALHGEGTETGIPQKWVGYLTADLSG</sequence>
<gene>
    <name evidence="2" type="ORF">KUL25_18715</name>
</gene>
<dbReference type="Gene3D" id="1.10.4080.10">
    <property type="entry name" value="ADP-ribosylation/Crystallin J1"/>
    <property type="match status" value="1"/>
</dbReference>
<dbReference type="InterPro" id="IPR036705">
    <property type="entry name" value="Ribosyl_crysJ1_sf"/>
</dbReference>
<dbReference type="Proteomes" id="UP000693972">
    <property type="component" value="Unassembled WGS sequence"/>
</dbReference>
<dbReference type="PANTHER" id="PTHR16222:SF17">
    <property type="entry name" value="SELENOPROTEIN J"/>
    <property type="match status" value="1"/>
</dbReference>
<keyword evidence="1" id="KW-0479">Metal-binding</keyword>
<dbReference type="PANTHER" id="PTHR16222">
    <property type="entry name" value="ADP-RIBOSYLGLYCOHYDROLASE"/>
    <property type="match status" value="1"/>
</dbReference>
<keyword evidence="3" id="KW-1185">Reference proteome</keyword>
<organism evidence="2">
    <name type="scientific">Gymnodinialimonas phycosphaerae</name>
    <dbReference type="NCBI Taxonomy" id="2841589"/>
    <lineage>
        <taxon>Bacteria</taxon>
        <taxon>Pseudomonadati</taxon>
        <taxon>Pseudomonadota</taxon>
        <taxon>Alphaproteobacteria</taxon>
        <taxon>Rhodobacterales</taxon>
        <taxon>Paracoccaceae</taxon>
        <taxon>Gymnodinialimonas</taxon>
    </lineage>
</organism>
<keyword evidence="1" id="KW-0460">Magnesium</keyword>
<evidence type="ECO:0000313" key="3">
    <source>
        <dbReference type="Proteomes" id="UP000693972"/>
    </source>
</evidence>
<dbReference type="RefSeq" id="WP_257894301.1">
    <property type="nucleotide sequence ID" value="NZ_JAIMBW010000001.1"/>
</dbReference>
<protein>
    <submittedName>
        <fullName evidence="2">ADP-ribosylglycohydrolase family protein</fullName>
    </submittedName>
</protein>
<dbReference type="GO" id="GO:0046872">
    <property type="term" value="F:metal ion binding"/>
    <property type="evidence" value="ECO:0007669"/>
    <property type="project" value="UniProtKB-KW"/>
</dbReference>
<dbReference type="SUPFAM" id="SSF101478">
    <property type="entry name" value="ADP-ribosylglycohydrolase"/>
    <property type="match status" value="1"/>
</dbReference>